<dbReference type="STRING" id="1423792.FD09_GL000900"/>
<comment type="caution">
    <text evidence="5">The sequence shown here is derived from an EMBL/GenBank/DDBJ whole genome shotgun (WGS) entry which is preliminary data.</text>
</comment>
<dbReference type="RefSeq" id="WP_057821944.1">
    <property type="nucleotide sequence ID" value="NZ_AZEC01000014.1"/>
</dbReference>
<dbReference type="InterPro" id="IPR024432">
    <property type="entry name" value="Put_RecE_PDDEXK-like_dom"/>
</dbReference>
<evidence type="ECO:0000259" key="4">
    <source>
        <dbReference type="Pfam" id="PF12684"/>
    </source>
</evidence>
<sequence length="269" mass="30931">MKTFRISDANYYSREANEHYMSATVFKRFLACEAEALAELKGIWVPERDPTALLAGNYLHSYFESPEAHQSFIDAHPEMFSTRGSTKGQLKTPYKVAESMIQALKDDPSFQAAYQGNKEEILTGEIDGVKWMGKLDCFDPSRAFFLDLKTTQDLHKKYWITDEKRWGSFVEAYNYPLQMAVYQELIRQNYGTRPAPILVAVSKQEPPDKAFVAIPQDKLDEAMQQLLDTQPRIEQIIAGETNPYRCEQCDYCRATKHLGQIITMNELIE</sequence>
<gene>
    <name evidence="5" type="ORF">FD09_GL000900</name>
</gene>
<name>A0A0R1MXT0_9LACO</name>
<feature type="domain" description="Putative exodeoxyribonuclease 8 PDDEXK-like" evidence="4">
    <location>
        <begin position="22"/>
        <end position="255"/>
    </location>
</feature>
<reference evidence="5 6" key="1">
    <citation type="journal article" date="2015" name="Genome Announc.">
        <title>Expanding the biotechnology potential of lactobacilli through comparative genomics of 213 strains and associated genera.</title>
        <authorList>
            <person name="Sun Z."/>
            <person name="Harris H.M."/>
            <person name="McCann A."/>
            <person name="Guo C."/>
            <person name="Argimon S."/>
            <person name="Zhang W."/>
            <person name="Yang X."/>
            <person name="Jeffery I.B."/>
            <person name="Cooney J.C."/>
            <person name="Kagawa T.F."/>
            <person name="Liu W."/>
            <person name="Song Y."/>
            <person name="Salvetti E."/>
            <person name="Wrobel A."/>
            <person name="Rasinkangas P."/>
            <person name="Parkhill J."/>
            <person name="Rea M.C."/>
            <person name="O'Sullivan O."/>
            <person name="Ritari J."/>
            <person name="Douillard F.P."/>
            <person name="Paul Ross R."/>
            <person name="Yang R."/>
            <person name="Briner A.E."/>
            <person name="Felis G.E."/>
            <person name="de Vos W.M."/>
            <person name="Barrangou R."/>
            <person name="Klaenhammer T.R."/>
            <person name="Caufield P.W."/>
            <person name="Cui Y."/>
            <person name="Zhang H."/>
            <person name="O'Toole P.W."/>
        </authorList>
    </citation>
    <scope>NUCLEOTIDE SEQUENCE [LARGE SCALE GENOMIC DNA]</scope>
    <source>
        <strain evidence="5 6">DSM 12744</strain>
    </source>
</reference>
<accession>A0A0R1MXT0</accession>
<dbReference type="EMBL" id="AZEC01000014">
    <property type="protein sequence ID" value="KRL10756.1"/>
    <property type="molecule type" value="Genomic_DNA"/>
</dbReference>
<evidence type="ECO:0000313" key="5">
    <source>
        <dbReference type="EMBL" id="KRL10756.1"/>
    </source>
</evidence>
<evidence type="ECO:0000256" key="3">
    <source>
        <dbReference type="ARBA" id="ARBA00022840"/>
    </source>
</evidence>
<keyword evidence="2" id="KW-0347">Helicase</keyword>
<dbReference type="PIRSF" id="PIRSF031475">
    <property type="entry name" value="UCP031475"/>
    <property type="match status" value="1"/>
</dbReference>
<keyword evidence="6" id="KW-1185">Reference proteome</keyword>
<dbReference type="AlphaFoldDB" id="A0A0R1MXT0"/>
<proteinExistence type="predicted"/>
<evidence type="ECO:0000256" key="2">
    <source>
        <dbReference type="ARBA" id="ARBA00022806"/>
    </source>
</evidence>
<organism evidence="5 6">
    <name type="scientific">Schleiferilactobacillus perolens DSM 12744</name>
    <dbReference type="NCBI Taxonomy" id="1423792"/>
    <lineage>
        <taxon>Bacteria</taxon>
        <taxon>Bacillati</taxon>
        <taxon>Bacillota</taxon>
        <taxon>Bacilli</taxon>
        <taxon>Lactobacillales</taxon>
        <taxon>Lactobacillaceae</taxon>
        <taxon>Schleiferilactobacillus</taxon>
    </lineage>
</organism>
<protein>
    <submittedName>
        <fullName evidence="5">Prophage pi1 protein 12</fullName>
    </submittedName>
</protein>
<dbReference type="GO" id="GO:0004386">
    <property type="term" value="F:helicase activity"/>
    <property type="evidence" value="ECO:0007669"/>
    <property type="project" value="UniProtKB-KW"/>
</dbReference>
<dbReference type="InterPro" id="IPR011604">
    <property type="entry name" value="PDDEXK-like_dom_sf"/>
</dbReference>
<dbReference type="Proteomes" id="UP000051330">
    <property type="component" value="Unassembled WGS sequence"/>
</dbReference>
<dbReference type="InterPro" id="IPR016974">
    <property type="entry name" value="Uncharacterised_phage-assoc"/>
</dbReference>
<dbReference type="Pfam" id="PF12684">
    <property type="entry name" value="DUF3799"/>
    <property type="match status" value="1"/>
</dbReference>
<dbReference type="Gene3D" id="3.90.320.10">
    <property type="match status" value="1"/>
</dbReference>
<dbReference type="GO" id="GO:0005524">
    <property type="term" value="F:ATP binding"/>
    <property type="evidence" value="ECO:0007669"/>
    <property type="project" value="UniProtKB-KW"/>
</dbReference>
<evidence type="ECO:0000256" key="1">
    <source>
        <dbReference type="ARBA" id="ARBA00022741"/>
    </source>
</evidence>
<keyword evidence="1" id="KW-0547">Nucleotide-binding</keyword>
<evidence type="ECO:0000313" key="6">
    <source>
        <dbReference type="Proteomes" id="UP000051330"/>
    </source>
</evidence>
<keyword evidence="2" id="KW-0378">Hydrolase</keyword>
<keyword evidence="3" id="KW-0067">ATP-binding</keyword>
<dbReference type="PATRIC" id="fig|1423792.3.peg.916"/>